<dbReference type="VEuPathDB" id="ToxoDB:ETH_00029275"/>
<dbReference type="PANTHER" id="PTHR23053:SF0">
    <property type="entry name" value="HYDROCEPHALUS-INDUCING PROTEIN HOMOLOG"/>
    <property type="match status" value="1"/>
</dbReference>
<dbReference type="InterPro" id="IPR013783">
    <property type="entry name" value="Ig-like_fold"/>
</dbReference>
<keyword evidence="3" id="KW-1185">Reference proteome</keyword>
<evidence type="ECO:0000313" key="3">
    <source>
        <dbReference type="Proteomes" id="UP000030747"/>
    </source>
</evidence>
<reference evidence="2" key="1">
    <citation type="submission" date="2013-10" db="EMBL/GenBank/DDBJ databases">
        <title>Genomic analysis of the causative agents of coccidiosis in chickens.</title>
        <authorList>
            <person name="Reid A.J."/>
            <person name="Blake D."/>
            <person name="Billington K."/>
            <person name="Browne H."/>
            <person name="Dunn M."/>
            <person name="Hung S."/>
            <person name="Kawahara F."/>
            <person name="Miranda-Saavedra D."/>
            <person name="Mourier T."/>
            <person name="Nagra H."/>
            <person name="Otto T.D."/>
            <person name="Rawlings N."/>
            <person name="Sanchez A."/>
            <person name="Sanders M."/>
            <person name="Subramaniam C."/>
            <person name="Tay Y."/>
            <person name="Dear P."/>
            <person name="Doerig C."/>
            <person name="Gruber A."/>
            <person name="Parkinson J."/>
            <person name="Shirley M."/>
            <person name="Wan K.L."/>
            <person name="Berriman M."/>
            <person name="Tomley F."/>
            <person name="Pain A."/>
        </authorList>
    </citation>
    <scope>NUCLEOTIDE SEQUENCE [LARGE SCALE GENOMIC DNA]</scope>
    <source>
        <strain evidence="2">Houghton</strain>
    </source>
</reference>
<dbReference type="InterPro" id="IPR033305">
    <property type="entry name" value="Hydin-like"/>
</dbReference>
<dbReference type="Gene3D" id="2.60.40.10">
    <property type="entry name" value="Immunoglobulins"/>
    <property type="match status" value="2"/>
</dbReference>
<evidence type="ECO:0000313" key="2">
    <source>
        <dbReference type="EMBL" id="CDJ38996.1"/>
    </source>
</evidence>
<feature type="region of interest" description="Disordered" evidence="1">
    <location>
        <begin position="360"/>
        <end position="388"/>
    </location>
</feature>
<protein>
    <submittedName>
        <fullName evidence="2">Uncharacterized protein</fullName>
    </submittedName>
</protein>
<organism evidence="2 3">
    <name type="scientific">Eimeria tenella</name>
    <name type="common">Coccidian parasite</name>
    <dbReference type="NCBI Taxonomy" id="5802"/>
    <lineage>
        <taxon>Eukaryota</taxon>
        <taxon>Sar</taxon>
        <taxon>Alveolata</taxon>
        <taxon>Apicomplexa</taxon>
        <taxon>Conoidasida</taxon>
        <taxon>Coccidia</taxon>
        <taxon>Eucoccidiorida</taxon>
        <taxon>Eimeriorina</taxon>
        <taxon>Eimeriidae</taxon>
        <taxon>Eimeria</taxon>
    </lineage>
</organism>
<dbReference type="GeneID" id="25254948"/>
<gene>
    <name evidence="2" type="ORF">ETH_00029275</name>
</gene>
<dbReference type="AlphaFoldDB" id="U6KLZ0"/>
<reference evidence="2" key="2">
    <citation type="submission" date="2013-10" db="EMBL/GenBank/DDBJ databases">
        <authorList>
            <person name="Aslett M."/>
        </authorList>
    </citation>
    <scope>NUCLEOTIDE SEQUENCE [LARGE SCALE GENOMIC DNA]</scope>
    <source>
        <strain evidence="2">Houghton</strain>
    </source>
</reference>
<proteinExistence type="predicted"/>
<name>U6KLZ0_EIMTE</name>
<sequence length="583" mass="63532">MGQAIADSKKCLASPCMRTRFTTQGVFDWGELLSGRSTANVKSLYSKVIPAEEINIMQIPPELLDFMTSLTLKNGSPFTTTVKGSFAGGTNTDGVRWSFSIQEIPIKCFSFDPEQGGTLEPYSSQPLDISYEASLKASTAQCRLTFKCSDAEGIANSSEVKFLATLQAFKTHDTVIIFVFPRIVSAEPFCIDAGIELPSKTRILDFGKVQAYQEAEIPYTIFNRGKYSIRFDVSVSSPTLRSLLTLSPQRGDIRPGEQRTCVARLSCPHEVELTGTEELAVSIQDSDSGWQLEPPIQPLQVMALVAFNEISLSPPRGLNFGPVESGKTSALPVVLENKGRFTFEWFLANQDCIFTAPEEPTRGAEAVQKGEKPKQGKPQKSQGKTPEKFPGATFGPFRVVPVRGQLEPGTKALIQVEYNAQGDESHLLNLALLVNGVKVDQGGNVSVSSIGPIAAFFADPFSPIDFDAYGPIKPAATYFIQGQSSIPSISLEPEQLFHEQEVVSTMDEAYAIWKKRSGTIFVEEENSLCFGPVICGLPGSTSGVVEAIRIDNPQLIPAEIVFEIKQAAKGLHEKNASRTFSRS</sequence>
<dbReference type="GO" id="GO:0005930">
    <property type="term" value="C:axoneme"/>
    <property type="evidence" value="ECO:0007669"/>
    <property type="project" value="TreeGrafter"/>
</dbReference>
<dbReference type="PANTHER" id="PTHR23053">
    <property type="entry name" value="DLEC1 DELETED IN LUNG AND ESOPHAGEAL CANCER 1"/>
    <property type="match status" value="1"/>
</dbReference>
<dbReference type="RefSeq" id="XP_013229751.1">
    <property type="nucleotide sequence ID" value="XM_013374297.1"/>
</dbReference>
<dbReference type="Proteomes" id="UP000030747">
    <property type="component" value="Unassembled WGS sequence"/>
</dbReference>
<dbReference type="EMBL" id="HG674134">
    <property type="protein sequence ID" value="CDJ38996.1"/>
    <property type="molecule type" value="Genomic_DNA"/>
</dbReference>
<dbReference type="GO" id="GO:0003341">
    <property type="term" value="P:cilium movement"/>
    <property type="evidence" value="ECO:0007669"/>
    <property type="project" value="TreeGrafter"/>
</dbReference>
<dbReference type="VEuPathDB" id="ToxoDB:ETH2_1327900"/>
<accession>U6KLZ0</accession>
<evidence type="ECO:0000256" key="1">
    <source>
        <dbReference type="SAM" id="MobiDB-lite"/>
    </source>
</evidence>
<dbReference type="OrthoDB" id="431629at2759"/>
<dbReference type="GO" id="GO:1904158">
    <property type="term" value="P:axonemal central apparatus assembly"/>
    <property type="evidence" value="ECO:0007669"/>
    <property type="project" value="TreeGrafter"/>
</dbReference>